<evidence type="ECO:0000256" key="6">
    <source>
        <dbReference type="ARBA" id="ARBA00023008"/>
    </source>
</evidence>
<feature type="binding site" evidence="7">
    <location>
        <position position="121"/>
    </location>
    <ligand>
        <name>Cu cation</name>
        <dbReference type="ChEBI" id="CHEBI:23378"/>
    </ligand>
</feature>
<evidence type="ECO:0000256" key="3">
    <source>
        <dbReference type="ARBA" id="ARBA00022723"/>
    </source>
</evidence>
<keyword evidence="12" id="KW-1185">Reference proteome</keyword>
<dbReference type="SUPFAM" id="SSF49503">
    <property type="entry name" value="Cupredoxins"/>
    <property type="match status" value="1"/>
</dbReference>
<protein>
    <submittedName>
        <fullName evidence="11">Amicyanin</fullName>
    </submittedName>
</protein>
<dbReference type="PRINTS" id="PR00155">
    <property type="entry name" value="AMICYANIN"/>
</dbReference>
<dbReference type="EMBL" id="FWXV01000001">
    <property type="protein sequence ID" value="SMC62064.1"/>
    <property type="molecule type" value="Genomic_DNA"/>
</dbReference>
<evidence type="ECO:0000256" key="8">
    <source>
        <dbReference type="SAM" id="MobiDB-lite"/>
    </source>
</evidence>
<feature type="region of interest" description="Disordered" evidence="8">
    <location>
        <begin position="168"/>
        <end position="196"/>
    </location>
</feature>
<dbReference type="InterPro" id="IPR008972">
    <property type="entry name" value="Cupredoxin"/>
</dbReference>
<feature type="domain" description="Blue (type 1) copper" evidence="10">
    <location>
        <begin position="91"/>
        <end position="169"/>
    </location>
</feature>
<dbReference type="Proteomes" id="UP000192674">
    <property type="component" value="Unassembled WGS sequence"/>
</dbReference>
<keyword evidence="4" id="KW-0574">Periplasm</keyword>
<evidence type="ECO:0000259" key="10">
    <source>
        <dbReference type="Pfam" id="PF00127"/>
    </source>
</evidence>
<reference evidence="11 12" key="1">
    <citation type="submission" date="2017-04" db="EMBL/GenBank/DDBJ databases">
        <authorList>
            <person name="Afonso C.L."/>
            <person name="Miller P.J."/>
            <person name="Scott M.A."/>
            <person name="Spackman E."/>
            <person name="Goraichik I."/>
            <person name="Dimitrov K.M."/>
            <person name="Suarez D.L."/>
            <person name="Swayne D.E."/>
        </authorList>
    </citation>
    <scope>NUCLEOTIDE SEQUENCE [LARGE SCALE GENOMIC DNA]</scope>
    <source>
        <strain evidence="11 12">DSM 43828</strain>
    </source>
</reference>
<feature type="binding site" evidence="7">
    <location>
        <position position="157"/>
    </location>
    <ligand>
        <name>Cu cation</name>
        <dbReference type="ChEBI" id="CHEBI:23378"/>
    </ligand>
</feature>
<dbReference type="AlphaFoldDB" id="A0A1Y5WZU5"/>
<dbReference type="InterPro" id="IPR052721">
    <property type="entry name" value="ET_Amicyanin"/>
</dbReference>
<evidence type="ECO:0000256" key="7">
    <source>
        <dbReference type="PIRSR" id="PIRSR602386-1"/>
    </source>
</evidence>
<dbReference type="Pfam" id="PF00127">
    <property type="entry name" value="Copper-bind"/>
    <property type="match status" value="1"/>
</dbReference>
<feature type="binding site" evidence="7">
    <location>
        <position position="160"/>
    </location>
    <ligand>
        <name>Cu cation</name>
        <dbReference type="ChEBI" id="CHEBI:23378"/>
    </ligand>
</feature>
<proteinExistence type="predicted"/>
<dbReference type="RefSeq" id="WP_084424819.1">
    <property type="nucleotide sequence ID" value="NZ_FWXV01000001.1"/>
</dbReference>
<keyword evidence="9" id="KW-0472">Membrane</keyword>
<dbReference type="InterPro" id="IPR002386">
    <property type="entry name" value="Amicyanin/Pseudoazurin"/>
</dbReference>
<sequence>MDKPDPPDERVTYRGRLLGALALVAIAGSLFALFTLAAPVRTDSTPAQVGLAAQNDALAVPELPALAAPAQAAPVQAAAPATAQPAAAKTVEIMGYKYMPADLTIAVGDTVTWTNHDSAPHNVVVTDGPEKFTSPLLQQGQTYTYTFSKAGTYSYFCSVHPDMTAKVTVTGGSTPPPTTQPPTSPPTTAPPTTAPPAKCVPKAALEPFIAHVRAAHLQTSPLTQVTEILNTDQYVKTHTVMLDQMLVPIVDGTTSKAVTDALNPLITHIRAAHLQTSLFTQLTELLNADQYIKTHTVMLDQVLTPLLSQAAC</sequence>
<keyword evidence="6 7" id="KW-0186">Copper</keyword>
<organism evidence="11 12">
    <name type="scientific">Kibdelosporangium aridum</name>
    <dbReference type="NCBI Taxonomy" id="2030"/>
    <lineage>
        <taxon>Bacteria</taxon>
        <taxon>Bacillati</taxon>
        <taxon>Actinomycetota</taxon>
        <taxon>Actinomycetes</taxon>
        <taxon>Pseudonocardiales</taxon>
        <taxon>Pseudonocardiaceae</taxon>
        <taxon>Kibdelosporangium</taxon>
    </lineage>
</organism>
<dbReference type="PANTHER" id="PTHR36507:SF1">
    <property type="entry name" value="BLL1555 PROTEIN"/>
    <property type="match status" value="1"/>
</dbReference>
<dbReference type="CDD" id="cd13921">
    <property type="entry name" value="Amicyanin"/>
    <property type="match status" value="1"/>
</dbReference>
<name>A0A1Y5WZU5_KIBAR</name>
<evidence type="ECO:0000256" key="9">
    <source>
        <dbReference type="SAM" id="Phobius"/>
    </source>
</evidence>
<keyword evidence="2" id="KW-0813">Transport</keyword>
<evidence type="ECO:0000256" key="1">
    <source>
        <dbReference type="ARBA" id="ARBA00004418"/>
    </source>
</evidence>
<feature type="transmembrane region" description="Helical" evidence="9">
    <location>
        <begin position="17"/>
        <end position="38"/>
    </location>
</feature>
<evidence type="ECO:0000256" key="2">
    <source>
        <dbReference type="ARBA" id="ARBA00022448"/>
    </source>
</evidence>
<gene>
    <name evidence="11" type="ORF">SAMN05661093_00969</name>
</gene>
<dbReference type="GO" id="GO:0042597">
    <property type="term" value="C:periplasmic space"/>
    <property type="evidence" value="ECO:0007669"/>
    <property type="project" value="UniProtKB-SubCell"/>
</dbReference>
<dbReference type="Gene3D" id="2.60.40.420">
    <property type="entry name" value="Cupredoxins - blue copper proteins"/>
    <property type="match status" value="1"/>
</dbReference>
<dbReference type="OrthoDB" id="574459at2"/>
<feature type="compositionally biased region" description="Pro residues" evidence="8">
    <location>
        <begin position="174"/>
        <end position="194"/>
    </location>
</feature>
<dbReference type="PANTHER" id="PTHR36507">
    <property type="entry name" value="BLL1555 PROTEIN"/>
    <property type="match status" value="1"/>
</dbReference>
<keyword evidence="9" id="KW-1133">Transmembrane helix</keyword>
<keyword evidence="5" id="KW-0249">Electron transport</keyword>
<comment type="cofactor">
    <cofactor evidence="7">
        <name>Cu cation</name>
        <dbReference type="ChEBI" id="CHEBI:23378"/>
    </cofactor>
    <text evidence="7">Binds 1 copper ion per subunit.</text>
</comment>
<evidence type="ECO:0000313" key="12">
    <source>
        <dbReference type="Proteomes" id="UP000192674"/>
    </source>
</evidence>
<comment type="subcellular location">
    <subcellularLocation>
        <location evidence="1">Periplasm</location>
    </subcellularLocation>
</comment>
<evidence type="ECO:0000313" key="11">
    <source>
        <dbReference type="EMBL" id="SMC62064.1"/>
    </source>
</evidence>
<keyword evidence="3 7" id="KW-0479">Metal-binding</keyword>
<accession>A0A1Y5WZU5</accession>
<dbReference type="InterPro" id="IPR035668">
    <property type="entry name" value="Amicyanin"/>
</dbReference>
<keyword evidence="9" id="KW-0812">Transmembrane</keyword>
<dbReference type="InterPro" id="IPR000923">
    <property type="entry name" value="BlueCu_1"/>
</dbReference>
<dbReference type="GO" id="GO:0005507">
    <property type="term" value="F:copper ion binding"/>
    <property type="evidence" value="ECO:0007669"/>
    <property type="project" value="InterPro"/>
</dbReference>
<dbReference type="GO" id="GO:0009055">
    <property type="term" value="F:electron transfer activity"/>
    <property type="evidence" value="ECO:0007669"/>
    <property type="project" value="InterPro"/>
</dbReference>
<evidence type="ECO:0000256" key="5">
    <source>
        <dbReference type="ARBA" id="ARBA00022982"/>
    </source>
</evidence>
<evidence type="ECO:0000256" key="4">
    <source>
        <dbReference type="ARBA" id="ARBA00022764"/>
    </source>
</evidence>